<evidence type="ECO:0000313" key="2">
    <source>
        <dbReference type="Proteomes" id="UP000254235"/>
    </source>
</evidence>
<dbReference type="RefSeq" id="WP_115082938.1">
    <property type="nucleotide sequence ID" value="NZ_UGTP01000001.1"/>
</dbReference>
<dbReference type="OrthoDB" id="838909at2"/>
<dbReference type="EMBL" id="UGTP01000001">
    <property type="protein sequence ID" value="SUC11701.1"/>
    <property type="molecule type" value="Genomic_DNA"/>
</dbReference>
<accession>A0A379EZ90</accession>
<name>A0A379EZ90_9BACT</name>
<evidence type="ECO:0000313" key="1">
    <source>
        <dbReference type="EMBL" id="SUC11701.1"/>
    </source>
</evidence>
<proteinExistence type="predicted"/>
<gene>
    <name evidence="1" type="ORF">NCTC13043_00557</name>
</gene>
<reference evidence="1 2" key="1">
    <citation type="submission" date="2018-06" db="EMBL/GenBank/DDBJ databases">
        <authorList>
            <consortium name="Pathogen Informatics"/>
            <person name="Doyle S."/>
        </authorList>
    </citation>
    <scope>NUCLEOTIDE SEQUENCE [LARGE SCALE GENOMIC DNA]</scope>
    <source>
        <strain evidence="1 2">NCTC13043</strain>
    </source>
</reference>
<dbReference type="AlphaFoldDB" id="A0A379EZ90"/>
<protein>
    <submittedName>
        <fullName evidence="1">Uncharacterized protein</fullName>
    </submittedName>
</protein>
<dbReference type="GeneID" id="78570286"/>
<sequence length="361" mass="42479">MKKSFWLSKISIRARQKRILRKKAQRKKEIKRKRALAQGVCKEELKWRNIYKRKFYDYIKIPAPDNLSLIDNTESVLHFISRLRECFEKKKKVFINLSRVSNISGDGILILLSNLVLFKTRKIKFNGNYPKDKKTRTKLEKTCFYDAIYNFNYAEESKYDLTKNDIFTHAQKNVDSQLTADLITKNSAYLWGEERRCTGLQRVFLELMQNTNNHASKIIGDKYWWLNMEKKKDPKRICFSFIDYGMGIFKSLDNKPITDKLYDWVKKISPWCNPQNHAELLKNIFEGTFHKTVTGKEYRGKGIPGIYNRLKTGYISNLVLISNDSMGKPNEDKYEILDNKLNGTFVYIEIDAQCKNLPLAV</sequence>
<dbReference type="Proteomes" id="UP000254235">
    <property type="component" value="Unassembled WGS sequence"/>
</dbReference>
<organism evidence="1 2">
    <name type="scientific">Prevotella pallens</name>
    <dbReference type="NCBI Taxonomy" id="60133"/>
    <lineage>
        <taxon>Bacteria</taxon>
        <taxon>Pseudomonadati</taxon>
        <taxon>Bacteroidota</taxon>
        <taxon>Bacteroidia</taxon>
        <taxon>Bacteroidales</taxon>
        <taxon>Prevotellaceae</taxon>
        <taxon>Prevotella</taxon>
    </lineage>
</organism>